<sequence length="184" mass="20722">MESNHPEIDIPTVYEPNKPEISTKYGIQSSECKFAAKQENVATSRIDHEISAAIDRKENQQKHGQSQPDHQRAAKSQIQSQQSQTPSEAEAKDKQQQPTEQLPVPPLRNMTTPDKWKSIEYWFCSRFEDCFGLVGSSMDFEKGSKRVETLSDYLQVSKTPPSASANPKNGKTASLLGRFKKCFS</sequence>
<name>A0ACC1XPT8_MELAZ</name>
<protein>
    <submittedName>
        <fullName evidence="1">Uncharacterized protein</fullName>
    </submittedName>
</protein>
<evidence type="ECO:0000313" key="2">
    <source>
        <dbReference type="Proteomes" id="UP001164539"/>
    </source>
</evidence>
<keyword evidence="2" id="KW-1185">Reference proteome</keyword>
<organism evidence="1 2">
    <name type="scientific">Melia azedarach</name>
    <name type="common">Chinaberry tree</name>
    <dbReference type="NCBI Taxonomy" id="155640"/>
    <lineage>
        <taxon>Eukaryota</taxon>
        <taxon>Viridiplantae</taxon>
        <taxon>Streptophyta</taxon>
        <taxon>Embryophyta</taxon>
        <taxon>Tracheophyta</taxon>
        <taxon>Spermatophyta</taxon>
        <taxon>Magnoliopsida</taxon>
        <taxon>eudicotyledons</taxon>
        <taxon>Gunneridae</taxon>
        <taxon>Pentapetalae</taxon>
        <taxon>rosids</taxon>
        <taxon>malvids</taxon>
        <taxon>Sapindales</taxon>
        <taxon>Meliaceae</taxon>
        <taxon>Melia</taxon>
    </lineage>
</organism>
<reference evidence="1 2" key="1">
    <citation type="journal article" date="2023" name="Science">
        <title>Complex scaffold remodeling in plant triterpene biosynthesis.</title>
        <authorList>
            <person name="De La Pena R."/>
            <person name="Hodgson H."/>
            <person name="Liu J.C."/>
            <person name="Stephenson M.J."/>
            <person name="Martin A.C."/>
            <person name="Owen C."/>
            <person name="Harkess A."/>
            <person name="Leebens-Mack J."/>
            <person name="Jimenez L.E."/>
            <person name="Osbourn A."/>
            <person name="Sattely E.S."/>
        </authorList>
    </citation>
    <scope>NUCLEOTIDE SEQUENCE [LARGE SCALE GENOMIC DNA]</scope>
    <source>
        <strain evidence="2">cv. JPN11</strain>
        <tissue evidence="1">Leaf</tissue>
    </source>
</reference>
<dbReference type="Proteomes" id="UP001164539">
    <property type="component" value="Chromosome 8"/>
</dbReference>
<proteinExistence type="predicted"/>
<accession>A0ACC1XPT8</accession>
<comment type="caution">
    <text evidence="1">The sequence shown here is derived from an EMBL/GenBank/DDBJ whole genome shotgun (WGS) entry which is preliminary data.</text>
</comment>
<evidence type="ECO:0000313" key="1">
    <source>
        <dbReference type="EMBL" id="KAJ4713368.1"/>
    </source>
</evidence>
<gene>
    <name evidence="1" type="ORF">OWV82_015473</name>
</gene>
<dbReference type="EMBL" id="CM051401">
    <property type="protein sequence ID" value="KAJ4713368.1"/>
    <property type="molecule type" value="Genomic_DNA"/>
</dbReference>